<accession>A0A9P6BWK8</accession>
<feature type="non-terminal residue" evidence="1">
    <location>
        <position position="136"/>
    </location>
</feature>
<evidence type="ECO:0008006" key="3">
    <source>
        <dbReference type="Google" id="ProtNLM"/>
    </source>
</evidence>
<dbReference type="EMBL" id="MU152359">
    <property type="protein sequence ID" value="KAF9440648.1"/>
    <property type="molecule type" value="Genomic_DNA"/>
</dbReference>
<organism evidence="1 2">
    <name type="scientific">Macrolepiota fuliginosa MF-IS2</name>
    <dbReference type="NCBI Taxonomy" id="1400762"/>
    <lineage>
        <taxon>Eukaryota</taxon>
        <taxon>Fungi</taxon>
        <taxon>Dikarya</taxon>
        <taxon>Basidiomycota</taxon>
        <taxon>Agaricomycotina</taxon>
        <taxon>Agaricomycetes</taxon>
        <taxon>Agaricomycetidae</taxon>
        <taxon>Agaricales</taxon>
        <taxon>Agaricineae</taxon>
        <taxon>Agaricaceae</taxon>
        <taxon>Macrolepiota</taxon>
    </lineage>
</organism>
<evidence type="ECO:0000313" key="1">
    <source>
        <dbReference type="EMBL" id="KAF9440648.1"/>
    </source>
</evidence>
<reference evidence="1" key="1">
    <citation type="submission" date="2020-11" db="EMBL/GenBank/DDBJ databases">
        <authorList>
            <consortium name="DOE Joint Genome Institute"/>
            <person name="Ahrendt S."/>
            <person name="Riley R."/>
            <person name="Andreopoulos W."/>
            <person name="Labutti K."/>
            <person name="Pangilinan J."/>
            <person name="Ruiz-Duenas F.J."/>
            <person name="Barrasa J.M."/>
            <person name="Sanchez-Garcia M."/>
            <person name="Camarero S."/>
            <person name="Miyauchi S."/>
            <person name="Serrano A."/>
            <person name="Linde D."/>
            <person name="Babiker R."/>
            <person name="Drula E."/>
            <person name="Ayuso-Fernandez I."/>
            <person name="Pacheco R."/>
            <person name="Padilla G."/>
            <person name="Ferreira P."/>
            <person name="Barriuso J."/>
            <person name="Kellner H."/>
            <person name="Castanera R."/>
            <person name="Alfaro M."/>
            <person name="Ramirez L."/>
            <person name="Pisabarro A.G."/>
            <person name="Kuo A."/>
            <person name="Tritt A."/>
            <person name="Lipzen A."/>
            <person name="He G."/>
            <person name="Yan M."/>
            <person name="Ng V."/>
            <person name="Cullen D."/>
            <person name="Martin F."/>
            <person name="Rosso M.-N."/>
            <person name="Henrissat B."/>
            <person name="Hibbett D."/>
            <person name="Martinez A.T."/>
            <person name="Grigoriev I.V."/>
        </authorList>
    </citation>
    <scope>NUCLEOTIDE SEQUENCE</scope>
    <source>
        <strain evidence="1">MF-IS2</strain>
    </source>
</reference>
<proteinExistence type="predicted"/>
<gene>
    <name evidence="1" type="ORF">P691DRAFT_651795</name>
</gene>
<name>A0A9P6BWK8_9AGAR</name>
<evidence type="ECO:0000313" key="2">
    <source>
        <dbReference type="Proteomes" id="UP000807342"/>
    </source>
</evidence>
<keyword evidence="2" id="KW-1185">Reference proteome</keyword>
<feature type="non-terminal residue" evidence="1">
    <location>
        <position position="1"/>
    </location>
</feature>
<dbReference type="OrthoDB" id="7477923at2759"/>
<dbReference type="Proteomes" id="UP000807342">
    <property type="component" value="Unassembled WGS sequence"/>
</dbReference>
<protein>
    <recommendedName>
        <fullName evidence="3">Gag-like protein</fullName>
    </recommendedName>
</protein>
<dbReference type="AlphaFoldDB" id="A0A9P6BWK8"/>
<sequence>RYIQNSPKADSATIWIDLSDSQQGTRASLLIGRRLIVNGAEVLIKGAKAHTGTPQCCRCWKWGHTTDMCRRPAVCCPICIGPHTEANHRSIAGAHSMRPPCPHSRACINCGAQHAANSRRCPYWHHRFNRTWLKER</sequence>
<comment type="caution">
    <text evidence="1">The sequence shown here is derived from an EMBL/GenBank/DDBJ whole genome shotgun (WGS) entry which is preliminary data.</text>
</comment>